<accession>A0A5N6LLV0</accession>
<dbReference type="AlphaFoldDB" id="A0A5N6LLV0"/>
<reference evidence="1 2" key="1">
    <citation type="submission" date="2019-05" db="EMBL/GenBank/DDBJ databases">
        <title>Mikania micrantha, genome provides insights into the molecular mechanism of rapid growth.</title>
        <authorList>
            <person name="Liu B."/>
        </authorList>
    </citation>
    <scope>NUCLEOTIDE SEQUENCE [LARGE SCALE GENOMIC DNA]</scope>
    <source>
        <strain evidence="1">NLD-2019</strain>
        <tissue evidence="1">Leaf</tissue>
    </source>
</reference>
<comment type="caution">
    <text evidence="1">The sequence shown here is derived from an EMBL/GenBank/DDBJ whole genome shotgun (WGS) entry which is preliminary data.</text>
</comment>
<dbReference type="Proteomes" id="UP000326396">
    <property type="component" value="Linkage Group LG9"/>
</dbReference>
<evidence type="ECO:0000313" key="1">
    <source>
        <dbReference type="EMBL" id="KAD2393192.1"/>
    </source>
</evidence>
<protein>
    <submittedName>
        <fullName evidence="1">Uncharacterized protein</fullName>
    </submittedName>
</protein>
<gene>
    <name evidence="1" type="ORF">E3N88_40169</name>
</gene>
<keyword evidence="2" id="KW-1185">Reference proteome</keyword>
<sequence>MVESTLRSRHVTSSVSIRVTKVRSVSITKPLAPPLAVVGFTSEKEVASSFSDGNSTVFDPQIGAYERTRGDQGGCLAGEGVRHKRGTTAPSLFSLLSFMTKTNTSVYCKLHVGGQGSVEEGLSWLEMEALFSSCLTYTPTYLSVFCDCWNNEAVLEVVREMEVKGFQIVRLAGSGVGFCWVEQRAGLRPSLTVAGLVSVQRWS</sequence>
<dbReference type="EMBL" id="SZYD01000019">
    <property type="protein sequence ID" value="KAD2393192.1"/>
    <property type="molecule type" value="Genomic_DNA"/>
</dbReference>
<evidence type="ECO:0000313" key="2">
    <source>
        <dbReference type="Proteomes" id="UP000326396"/>
    </source>
</evidence>
<organism evidence="1 2">
    <name type="scientific">Mikania micrantha</name>
    <name type="common">bitter vine</name>
    <dbReference type="NCBI Taxonomy" id="192012"/>
    <lineage>
        <taxon>Eukaryota</taxon>
        <taxon>Viridiplantae</taxon>
        <taxon>Streptophyta</taxon>
        <taxon>Embryophyta</taxon>
        <taxon>Tracheophyta</taxon>
        <taxon>Spermatophyta</taxon>
        <taxon>Magnoliopsida</taxon>
        <taxon>eudicotyledons</taxon>
        <taxon>Gunneridae</taxon>
        <taxon>Pentapetalae</taxon>
        <taxon>asterids</taxon>
        <taxon>campanulids</taxon>
        <taxon>Asterales</taxon>
        <taxon>Asteraceae</taxon>
        <taxon>Asteroideae</taxon>
        <taxon>Heliantheae alliance</taxon>
        <taxon>Eupatorieae</taxon>
        <taxon>Mikania</taxon>
    </lineage>
</organism>
<proteinExistence type="predicted"/>
<name>A0A5N6LLV0_9ASTR</name>